<keyword evidence="2" id="KW-1133">Transmembrane helix</keyword>
<dbReference type="GO" id="GO:0080120">
    <property type="term" value="P:CAAX-box protein maturation"/>
    <property type="evidence" value="ECO:0007669"/>
    <property type="project" value="UniProtKB-ARBA"/>
</dbReference>
<dbReference type="HOGENOM" id="CLU_022118_0_0_0"/>
<evidence type="ECO:0000256" key="2">
    <source>
        <dbReference type="SAM" id="Phobius"/>
    </source>
</evidence>
<feature type="compositionally biased region" description="Acidic residues" evidence="1">
    <location>
        <begin position="112"/>
        <end position="126"/>
    </location>
</feature>
<dbReference type="Pfam" id="PF12679">
    <property type="entry name" value="ABC2_membrane_2"/>
    <property type="match status" value="1"/>
</dbReference>
<feature type="transmembrane region" description="Helical" evidence="2">
    <location>
        <begin position="415"/>
        <end position="439"/>
    </location>
</feature>
<feature type="transmembrane region" description="Helical" evidence="2">
    <location>
        <begin position="717"/>
        <end position="736"/>
    </location>
</feature>
<feature type="transmembrane region" description="Helical" evidence="2">
    <location>
        <begin position="24"/>
        <end position="49"/>
    </location>
</feature>
<dbReference type="InterPro" id="IPR003675">
    <property type="entry name" value="Rce1/LyrA-like_dom"/>
</dbReference>
<evidence type="ECO:0000313" key="5">
    <source>
        <dbReference type="Proteomes" id="UP000006860"/>
    </source>
</evidence>
<dbReference type="EMBL" id="CP002546">
    <property type="protein sequence ID" value="ADY58912.1"/>
    <property type="molecule type" value="Genomic_DNA"/>
</dbReference>
<feature type="transmembrane region" description="Helical" evidence="2">
    <location>
        <begin position="319"/>
        <end position="341"/>
    </location>
</feature>
<feature type="transmembrane region" description="Helical" evidence="2">
    <location>
        <begin position="599"/>
        <end position="621"/>
    </location>
</feature>
<feature type="region of interest" description="Disordered" evidence="1">
    <location>
        <begin position="101"/>
        <end position="138"/>
    </location>
</feature>
<evidence type="ECO:0000256" key="1">
    <source>
        <dbReference type="SAM" id="MobiDB-lite"/>
    </source>
</evidence>
<feature type="transmembrane region" description="Helical" evidence="2">
    <location>
        <begin position="633"/>
        <end position="651"/>
    </location>
</feature>
<organism evidence="4 5">
    <name type="scientific">Rubinisphaera brasiliensis (strain ATCC 49424 / DSM 5305 / JCM 21570 / IAM 15109 / NBRC 103401 / IFAM 1448)</name>
    <name type="common">Planctomyces brasiliensis</name>
    <dbReference type="NCBI Taxonomy" id="756272"/>
    <lineage>
        <taxon>Bacteria</taxon>
        <taxon>Pseudomonadati</taxon>
        <taxon>Planctomycetota</taxon>
        <taxon>Planctomycetia</taxon>
        <taxon>Planctomycetales</taxon>
        <taxon>Planctomycetaceae</taxon>
        <taxon>Rubinisphaera</taxon>
    </lineage>
</organism>
<evidence type="ECO:0000313" key="4">
    <source>
        <dbReference type="EMBL" id="ADY58912.1"/>
    </source>
</evidence>
<feature type="transmembrane region" description="Helical" evidence="2">
    <location>
        <begin position="500"/>
        <end position="522"/>
    </location>
</feature>
<dbReference type="GO" id="GO:0004175">
    <property type="term" value="F:endopeptidase activity"/>
    <property type="evidence" value="ECO:0007669"/>
    <property type="project" value="UniProtKB-ARBA"/>
</dbReference>
<dbReference type="GO" id="GO:0005886">
    <property type="term" value="C:plasma membrane"/>
    <property type="evidence" value="ECO:0007669"/>
    <property type="project" value="UniProtKB-SubCell"/>
</dbReference>
<dbReference type="OrthoDB" id="5486437at2"/>
<accession>F0SNM6</accession>
<dbReference type="eggNOG" id="COG1266">
    <property type="taxonomic scope" value="Bacteria"/>
</dbReference>
<feature type="transmembrane region" description="Helical" evidence="2">
    <location>
        <begin position="799"/>
        <end position="819"/>
    </location>
</feature>
<feature type="transmembrane region" description="Helical" evidence="2">
    <location>
        <begin position="558"/>
        <end position="579"/>
    </location>
</feature>
<feature type="domain" description="CAAX prenyl protease 2/Lysostaphin resistance protein A-like" evidence="3">
    <location>
        <begin position="682"/>
        <end position="769"/>
    </location>
</feature>
<dbReference type="GO" id="GO:0140359">
    <property type="term" value="F:ABC-type transporter activity"/>
    <property type="evidence" value="ECO:0007669"/>
    <property type="project" value="InterPro"/>
</dbReference>
<dbReference type="RefSeq" id="WP_013627644.1">
    <property type="nucleotide sequence ID" value="NC_015174.1"/>
</dbReference>
<reference evidence="5" key="1">
    <citation type="submission" date="2011-02" db="EMBL/GenBank/DDBJ databases">
        <title>The complete genome of Planctomyces brasiliensis DSM 5305.</title>
        <authorList>
            <person name="Lucas S."/>
            <person name="Copeland A."/>
            <person name="Lapidus A."/>
            <person name="Bruce D."/>
            <person name="Goodwin L."/>
            <person name="Pitluck S."/>
            <person name="Kyrpides N."/>
            <person name="Mavromatis K."/>
            <person name="Pagani I."/>
            <person name="Ivanova N."/>
            <person name="Ovchinnikova G."/>
            <person name="Lu M."/>
            <person name="Detter J.C."/>
            <person name="Han C."/>
            <person name="Land M."/>
            <person name="Hauser L."/>
            <person name="Markowitz V."/>
            <person name="Cheng J.-F."/>
            <person name="Hugenholtz P."/>
            <person name="Woyke T."/>
            <person name="Wu D."/>
            <person name="Tindall B."/>
            <person name="Pomrenke H.G."/>
            <person name="Brambilla E."/>
            <person name="Klenk H.-P."/>
            <person name="Eisen J.A."/>
        </authorList>
    </citation>
    <scope>NUCLEOTIDE SEQUENCE [LARGE SCALE GENOMIC DNA]</scope>
    <source>
        <strain evidence="5">ATCC 49424 / DSM 5305 / JCM 21570 / NBRC 103401 / IFAM 1448</strain>
    </source>
</reference>
<dbReference type="PANTHER" id="PTHR43471">
    <property type="entry name" value="ABC TRANSPORTER PERMEASE"/>
    <property type="match status" value="1"/>
</dbReference>
<feature type="transmembrane region" description="Helical" evidence="2">
    <location>
        <begin position="362"/>
        <end position="383"/>
    </location>
</feature>
<gene>
    <name evidence="4" type="ordered locus">Plabr_1300</name>
</gene>
<evidence type="ECO:0000259" key="3">
    <source>
        <dbReference type="Pfam" id="PF02517"/>
    </source>
</evidence>
<dbReference type="PANTHER" id="PTHR43471:SF3">
    <property type="entry name" value="ABC TRANSPORTER PERMEASE PROTEIN NATB"/>
    <property type="match status" value="1"/>
</dbReference>
<protein>
    <submittedName>
        <fullName evidence="4">Abortive infection protein</fullName>
    </submittedName>
</protein>
<dbReference type="Proteomes" id="UP000006860">
    <property type="component" value="Chromosome"/>
</dbReference>
<feature type="transmembrane region" description="Helical" evidence="2">
    <location>
        <begin position="682"/>
        <end position="705"/>
    </location>
</feature>
<dbReference type="NCBIfam" id="NF041647">
    <property type="entry name" value="ABC_perm_CPBP"/>
    <property type="match status" value="1"/>
</dbReference>
<dbReference type="eggNOG" id="COG1668">
    <property type="taxonomic scope" value="Bacteria"/>
</dbReference>
<dbReference type="Pfam" id="PF02517">
    <property type="entry name" value="Rce1-like"/>
    <property type="match status" value="1"/>
</dbReference>
<name>F0SNM6_RUBBR</name>
<dbReference type="AlphaFoldDB" id="F0SNM6"/>
<keyword evidence="2" id="KW-0812">Transmembrane</keyword>
<keyword evidence="2" id="KW-0472">Membrane</keyword>
<feature type="transmembrane region" description="Helical" evidence="2">
    <location>
        <begin position="448"/>
        <end position="469"/>
    </location>
</feature>
<sequence>MSWRNIRLIFHRETGDQLRDRRTLFMVVVLPLLLYPALGLGMLQMSLLFSEQPRTVVMLGADHLPEPPLLNETGNRIAEQWFTLPSDTETLNIVTDVDSTAADTKPAASAEATEDADNDNTDDAPDTEVPFPDAPGGVEVDKATVESVADEVNEESQLQLLAAREIRTRLGQLAELRKKQATLPEDSQQAAEVVGEIDGLLGEISELFAASNIQVLIIIPEGFAEYMEAENERLVQRSGEGAIAPEDRLRPTIIRNSANEKSLIAYGRVREALDSWEQAILNQRLEMANLPADLTRPVDADRLDLAKEEELAANVWSRLFPAMLIIMAMTGAFHPAIDLGAGEKERGTMETLLISPALRSEIVIGKFLTVLLFSLVTAMLNLASMGMTGLHILNSAGGGSLQGLGDFSVPPVSQLMWVAVMAVPLASLFASLSLAFALFARSSKEGQYYLTPLLTVTLGLTVFCLSPAVEITPFYSLVPVMGPALLLKGLLLGETAASNLSWYLVPVLTTSLIYSGLGLYWAMDQFQREDVLFRESERFDLRLWVRHLFRDKEATPNFSEAVFCFVLVMLLQFAMLNVFSGALNSAPPGEQGMAMVKLLVIQQLAIIASPALFMGILLTTSLKKTFQFRWPKVKFWLLGLTLPMVLHPLAVELQQRLYWFFPKLPAHAQAALATLGDSSIPWYVILLAFALAPAICEELAFRGLIMSGFRRKGRDGLAIVFSGILFGVMHMIPQQVFNASLLGLVLGLLAVKSGSIFPAMLFHFVNNALGVLHGNYAAMRENSPLLQQTTIVSEFGVQYTGWVVLLALVIAIGLLTWLFRSEKYGEVEAPE</sequence>
<proteinExistence type="predicted"/>
<keyword evidence="5" id="KW-1185">Reference proteome</keyword>
<dbReference type="STRING" id="756272.Plabr_1300"/>
<dbReference type="KEGG" id="pbs:Plabr_1300"/>